<keyword evidence="1" id="KW-0472">Membrane</keyword>
<dbReference type="EMBL" id="LBXL01000003">
    <property type="protein sequence ID" value="KKR30706.1"/>
    <property type="molecule type" value="Genomic_DNA"/>
</dbReference>
<keyword evidence="1" id="KW-1133">Transmembrane helix</keyword>
<name>A0A0G0Q018_9BACT</name>
<evidence type="ECO:0000313" key="2">
    <source>
        <dbReference type="EMBL" id="KKR30706.1"/>
    </source>
</evidence>
<feature type="transmembrane region" description="Helical" evidence="1">
    <location>
        <begin position="12"/>
        <end position="30"/>
    </location>
</feature>
<accession>A0A0G0Q018</accession>
<protein>
    <recommendedName>
        <fullName evidence="4">Type II secretion system protein</fullName>
    </recommendedName>
</protein>
<reference evidence="2 3" key="1">
    <citation type="journal article" date="2015" name="Nature">
        <title>rRNA introns, odd ribosomes, and small enigmatic genomes across a large radiation of phyla.</title>
        <authorList>
            <person name="Brown C.T."/>
            <person name="Hug L.A."/>
            <person name="Thomas B.C."/>
            <person name="Sharon I."/>
            <person name="Castelle C.J."/>
            <person name="Singh A."/>
            <person name="Wilkins M.J."/>
            <person name="Williams K.H."/>
            <person name="Banfield J.F."/>
        </authorList>
    </citation>
    <scope>NUCLEOTIDE SEQUENCE [LARGE SCALE GENOMIC DNA]</scope>
</reference>
<dbReference type="AlphaFoldDB" id="A0A0G0Q018"/>
<evidence type="ECO:0008006" key="4">
    <source>
        <dbReference type="Google" id="ProtNLM"/>
    </source>
</evidence>
<proteinExistence type="predicted"/>
<sequence>MNHKGQSLFEVIFAIGIAAVILVAIASLAAKSIANSTFSKNNALASKYAQEGSECLREQRDNALRTTGWNAFKLQATNTKCLNGAAPNCISVSGMCDIPGTPFRRGATFSNVVNLNGEEIRAIVIVQWSDGQGTHQVRNITTFTNWNK</sequence>
<dbReference type="Proteomes" id="UP000034793">
    <property type="component" value="Unassembled WGS sequence"/>
</dbReference>
<organism evidence="2 3">
    <name type="scientific">Candidatus Woesebacteria bacterium GW2011_GWA1_39_8</name>
    <dbReference type="NCBI Taxonomy" id="1618552"/>
    <lineage>
        <taxon>Bacteria</taxon>
        <taxon>Candidatus Woeseibacteriota</taxon>
    </lineage>
</organism>
<gene>
    <name evidence="2" type="ORF">UT61_C0003G0034</name>
</gene>
<evidence type="ECO:0000313" key="3">
    <source>
        <dbReference type="Proteomes" id="UP000034793"/>
    </source>
</evidence>
<evidence type="ECO:0000256" key="1">
    <source>
        <dbReference type="SAM" id="Phobius"/>
    </source>
</evidence>
<keyword evidence="1" id="KW-0812">Transmembrane</keyword>
<comment type="caution">
    <text evidence="2">The sequence shown here is derived from an EMBL/GenBank/DDBJ whole genome shotgun (WGS) entry which is preliminary data.</text>
</comment>